<dbReference type="Gene3D" id="3.40.50.300">
    <property type="entry name" value="P-loop containing nucleotide triphosphate hydrolases"/>
    <property type="match status" value="1"/>
</dbReference>
<keyword evidence="5 7" id="KW-1133">Transmembrane helix</keyword>
<dbReference type="EMBL" id="NPIB01000034">
    <property type="protein sequence ID" value="PLC56262.1"/>
    <property type="molecule type" value="Genomic_DNA"/>
</dbReference>
<evidence type="ECO:0000313" key="9">
    <source>
        <dbReference type="Proteomes" id="UP000234420"/>
    </source>
</evidence>
<name>A0A2N4UMM9_9GAMM</name>
<gene>
    <name evidence="8" type="ORF">CIK00_19340</name>
</gene>
<evidence type="ECO:0000256" key="2">
    <source>
        <dbReference type="ARBA" id="ARBA00008806"/>
    </source>
</evidence>
<evidence type="ECO:0000256" key="6">
    <source>
        <dbReference type="ARBA" id="ARBA00023136"/>
    </source>
</evidence>
<dbReference type="CDD" id="cd01127">
    <property type="entry name" value="TrwB_TraG_TraD_VirD4"/>
    <property type="match status" value="1"/>
</dbReference>
<evidence type="ECO:0000256" key="4">
    <source>
        <dbReference type="ARBA" id="ARBA00022692"/>
    </source>
</evidence>
<proteinExistence type="inferred from homology"/>
<comment type="caution">
    <text evidence="8">The sequence shown here is derived from an EMBL/GenBank/DDBJ whole genome shotgun (WGS) entry which is preliminary data.</text>
</comment>
<comment type="similarity">
    <text evidence="2">Belongs to the VirD4/TraG family.</text>
</comment>
<sequence>MKNKGLIGGVTVLICLFIGSYLSGIIYYLSFSTSSKSVTVFTFFEQFYYYHDIVFYRKHLILSGLVGFGVSISLPLIALYFHLKPPTEKLHGDARWATDAEIRSKGWFTTAPKGIVLGKLGKKFLIYAGDCFILLMSPTRGGKGISLIITNLLSWRDSVVVTDFKRENYYITSKWRQTILRQAVYMFDPFAEDGRTHRYNPLSYVSRGSLAVADINNISAAFYPNKSGNEGFWNGQARKLFLGLALMILERGDLPFTIGEVLRQSTGKGKPLKEYLQEQVDTKKSSGIPFSDACLTQLYSVIGMSDNTLSNAINTFDAPLGNWSNPIFDAATSETDFDFRELRKKRIAIYIGITPDYLPVAQVILNLFFSQLINLNVKVLPEHDRSLKYTCLLLMDEFPLMGKIPELAKGVGFVAGYGLKIMTIAQSRWQILGADCYGKEGGTNYLSNHHVQVMHTVAKDDDETAKKISAQLGNKTVTVRSRQRAAGFWGKSSPTDTFSDVARPLMLPQELTTMDFWTEIIDVGGERPIKCEKIGYFKEPVFLDRLKQVSPMLRNFKKQIPNKEQFQLIIASGEMMMPLPLPVTDKLIAIPLPTEAQVAAFEHGAVIGVDDAPYPDSDTAQSELNNATATAFVAQAESLNTLGDMPDF</sequence>
<feature type="transmembrane region" description="Helical" evidence="7">
    <location>
        <begin position="347"/>
        <end position="369"/>
    </location>
</feature>
<evidence type="ECO:0000256" key="1">
    <source>
        <dbReference type="ARBA" id="ARBA00004651"/>
    </source>
</evidence>
<feature type="transmembrane region" description="Helical" evidence="7">
    <location>
        <begin position="60"/>
        <end position="81"/>
    </location>
</feature>
<dbReference type="InterPro" id="IPR027417">
    <property type="entry name" value="P-loop_NTPase"/>
</dbReference>
<organism evidence="8 9">
    <name type="scientific">Photobacterium carnosum</name>
    <dbReference type="NCBI Taxonomy" id="2023717"/>
    <lineage>
        <taxon>Bacteria</taxon>
        <taxon>Pseudomonadati</taxon>
        <taxon>Pseudomonadota</taxon>
        <taxon>Gammaproteobacteria</taxon>
        <taxon>Vibrionales</taxon>
        <taxon>Vibrionaceae</taxon>
        <taxon>Photobacterium</taxon>
    </lineage>
</organism>
<protein>
    <recommendedName>
        <fullName evidence="10">Conjugal transfer protein TraG</fullName>
    </recommendedName>
</protein>
<dbReference type="InterPro" id="IPR051539">
    <property type="entry name" value="T4SS-coupling_protein"/>
</dbReference>
<accession>A0A2N4UMM9</accession>
<evidence type="ECO:0000256" key="3">
    <source>
        <dbReference type="ARBA" id="ARBA00022475"/>
    </source>
</evidence>
<evidence type="ECO:0000313" key="8">
    <source>
        <dbReference type="EMBL" id="PLC56262.1"/>
    </source>
</evidence>
<dbReference type="RefSeq" id="WP_065208448.1">
    <property type="nucleotide sequence ID" value="NZ_BPPU01000006.1"/>
</dbReference>
<dbReference type="AlphaFoldDB" id="A0A2N4UMM9"/>
<dbReference type="Proteomes" id="UP000234420">
    <property type="component" value="Unassembled WGS sequence"/>
</dbReference>
<evidence type="ECO:0000256" key="7">
    <source>
        <dbReference type="SAM" id="Phobius"/>
    </source>
</evidence>
<keyword evidence="4 7" id="KW-0812">Transmembrane</keyword>
<keyword evidence="6 7" id="KW-0472">Membrane</keyword>
<dbReference type="SUPFAM" id="SSF52540">
    <property type="entry name" value="P-loop containing nucleoside triphosphate hydrolases"/>
    <property type="match status" value="1"/>
</dbReference>
<dbReference type="PANTHER" id="PTHR37937:SF1">
    <property type="entry name" value="CONJUGATIVE TRANSFER: DNA TRANSPORT"/>
    <property type="match status" value="1"/>
</dbReference>
<evidence type="ECO:0008006" key="10">
    <source>
        <dbReference type="Google" id="ProtNLM"/>
    </source>
</evidence>
<evidence type="ECO:0000256" key="5">
    <source>
        <dbReference type="ARBA" id="ARBA00022989"/>
    </source>
</evidence>
<keyword evidence="9" id="KW-1185">Reference proteome</keyword>
<keyword evidence="3" id="KW-1003">Cell membrane</keyword>
<reference evidence="8 9" key="1">
    <citation type="journal article" date="2018" name="Syst. Appl. Microbiol.">
        <title>Photobacterium carnosum sp. nov., isolated from spoiled modified atmosphere packaged poultry meat.</title>
        <authorList>
            <person name="Hilgarth M."/>
            <person name="Fuertes S."/>
            <person name="Ehrmann M."/>
            <person name="Vogel R.F."/>
        </authorList>
    </citation>
    <scope>NUCLEOTIDE SEQUENCE [LARGE SCALE GENOMIC DNA]</scope>
    <source>
        <strain evidence="8 9">TMW 2.2021</strain>
    </source>
</reference>
<feature type="transmembrane region" description="Helical" evidence="7">
    <location>
        <begin position="7"/>
        <end position="29"/>
    </location>
</feature>
<dbReference type="Pfam" id="PF02534">
    <property type="entry name" value="T4SS-DNA_transf"/>
    <property type="match status" value="1"/>
</dbReference>
<comment type="subcellular location">
    <subcellularLocation>
        <location evidence="1">Cell membrane</location>
        <topology evidence="1">Multi-pass membrane protein</topology>
    </subcellularLocation>
</comment>
<dbReference type="GO" id="GO:0005886">
    <property type="term" value="C:plasma membrane"/>
    <property type="evidence" value="ECO:0007669"/>
    <property type="project" value="UniProtKB-SubCell"/>
</dbReference>
<dbReference type="PANTHER" id="PTHR37937">
    <property type="entry name" value="CONJUGATIVE TRANSFER: DNA TRANSPORT"/>
    <property type="match status" value="1"/>
</dbReference>
<dbReference type="InterPro" id="IPR003688">
    <property type="entry name" value="TraG/VirD4"/>
</dbReference>